<dbReference type="OrthoDB" id="182417at2"/>
<proteinExistence type="predicted"/>
<evidence type="ECO:0000256" key="2">
    <source>
        <dbReference type="ARBA" id="ARBA00022448"/>
    </source>
</evidence>
<dbReference type="RefSeq" id="WP_146818558.1">
    <property type="nucleotide sequence ID" value="NZ_BJYA01000025.1"/>
</dbReference>
<feature type="transmembrane region" description="Helical" evidence="6">
    <location>
        <begin position="53"/>
        <end position="72"/>
    </location>
</feature>
<feature type="transmembrane region" description="Helical" evidence="6">
    <location>
        <begin position="400"/>
        <end position="418"/>
    </location>
</feature>
<evidence type="ECO:0000256" key="4">
    <source>
        <dbReference type="ARBA" id="ARBA00022989"/>
    </source>
</evidence>
<feature type="transmembrane region" description="Helical" evidence="6">
    <location>
        <begin position="84"/>
        <end position="103"/>
    </location>
</feature>
<dbReference type="PANTHER" id="PTHR11360:SF308">
    <property type="entry name" value="BLL3089 PROTEIN"/>
    <property type="match status" value="1"/>
</dbReference>
<dbReference type="InterPro" id="IPR011701">
    <property type="entry name" value="MFS"/>
</dbReference>
<dbReference type="Gene3D" id="1.20.1250.20">
    <property type="entry name" value="MFS general substrate transporter like domains"/>
    <property type="match status" value="2"/>
</dbReference>
<feature type="transmembrane region" description="Helical" evidence="6">
    <location>
        <begin position="377"/>
        <end position="394"/>
    </location>
</feature>
<feature type="transmembrane region" description="Helical" evidence="6">
    <location>
        <begin position="347"/>
        <end position="370"/>
    </location>
</feature>
<keyword evidence="5 6" id="KW-0472">Membrane</keyword>
<dbReference type="AlphaFoldDB" id="A0A511W7V9"/>
<sequence>MLQKEKVINTPFYYGWLVVFVSALSVFFSGPGQTFAISIFIEYYIADFDYSRTLVSGLYSAATLCAGFLLFTIGKLTDLYGQRLMMVIIGLSLAFAALWNAFIVGPVMMFLGFFMLRLFGQGSMTLLPNTLVPQWFMRKRGRALSVMAIGGFVGAALIPPLNTYMIQMFDWRTVWLIWSGALAFIFVPLAILIVRNKPEDIGEVIDGQIKPVRSKGPSRIPLFVTASLSALVLVTMIPTIDQYLHELFTWFPSMFWRILIFTASFIGVMVLIRNRYIHQPSHTKERVGEEEQKEEYDDEVSWTLKEAAKTRAFWMILFCVSVPALTNTGITFHLVSISEGKGLTPEVAAIVLSLMAIIGFPVTFISGYLVDKIKVHYVLSITFVIHIVAIIWLWQTQSATAFIIYGVIWGIAHGFERITLNIVWPNYFGRQHLGSIKSIAQSVMVVGSALGPLPFGFFYDRLGGYSEILLLSLLLPLIAAIFAFISPAPNYNEQKKR</sequence>
<dbReference type="Proteomes" id="UP000321440">
    <property type="component" value="Unassembled WGS sequence"/>
</dbReference>
<feature type="transmembrane region" description="Helical" evidence="6">
    <location>
        <begin position="312"/>
        <end position="335"/>
    </location>
</feature>
<dbReference type="InterPro" id="IPR036259">
    <property type="entry name" value="MFS_trans_sf"/>
</dbReference>
<gene>
    <name evidence="8" type="ORF">AHA02nite_29130</name>
</gene>
<dbReference type="EMBL" id="BJYA01000025">
    <property type="protein sequence ID" value="GEN47137.1"/>
    <property type="molecule type" value="Genomic_DNA"/>
</dbReference>
<evidence type="ECO:0000256" key="1">
    <source>
        <dbReference type="ARBA" id="ARBA00004651"/>
    </source>
</evidence>
<accession>A0A511W7V9</accession>
<keyword evidence="9" id="KW-1185">Reference proteome</keyword>
<reference evidence="8 9" key="1">
    <citation type="submission" date="2019-07" db="EMBL/GenBank/DDBJ databases">
        <title>Whole genome shotgun sequence of Alkalibacillus haloalkaliphilus NBRC 103110.</title>
        <authorList>
            <person name="Hosoyama A."/>
            <person name="Uohara A."/>
            <person name="Ohji S."/>
            <person name="Ichikawa N."/>
        </authorList>
    </citation>
    <scope>NUCLEOTIDE SEQUENCE [LARGE SCALE GENOMIC DNA]</scope>
    <source>
        <strain evidence="8 9">NBRC 103110</strain>
    </source>
</reference>
<dbReference type="Pfam" id="PF07690">
    <property type="entry name" value="MFS_1"/>
    <property type="match status" value="2"/>
</dbReference>
<evidence type="ECO:0000313" key="9">
    <source>
        <dbReference type="Proteomes" id="UP000321440"/>
    </source>
</evidence>
<dbReference type="GO" id="GO:0022857">
    <property type="term" value="F:transmembrane transporter activity"/>
    <property type="evidence" value="ECO:0007669"/>
    <property type="project" value="InterPro"/>
</dbReference>
<feature type="transmembrane region" description="Helical" evidence="6">
    <location>
        <begin position="143"/>
        <end position="161"/>
    </location>
</feature>
<name>A0A511W7V9_9BACI</name>
<dbReference type="PROSITE" id="PS50850">
    <property type="entry name" value="MFS"/>
    <property type="match status" value="1"/>
</dbReference>
<dbReference type="InterPro" id="IPR020846">
    <property type="entry name" value="MFS_dom"/>
</dbReference>
<feature type="transmembrane region" description="Helical" evidence="6">
    <location>
        <begin position="255"/>
        <end position="272"/>
    </location>
</feature>
<organism evidence="8 9">
    <name type="scientific">Alkalibacillus haloalkaliphilus</name>
    <dbReference type="NCBI Taxonomy" id="94136"/>
    <lineage>
        <taxon>Bacteria</taxon>
        <taxon>Bacillati</taxon>
        <taxon>Bacillota</taxon>
        <taxon>Bacilli</taxon>
        <taxon>Bacillales</taxon>
        <taxon>Bacillaceae</taxon>
        <taxon>Alkalibacillus</taxon>
    </lineage>
</organism>
<dbReference type="PANTHER" id="PTHR11360">
    <property type="entry name" value="MONOCARBOXYLATE TRANSPORTER"/>
    <property type="match status" value="1"/>
</dbReference>
<feature type="domain" description="Major facilitator superfamily (MFS) profile" evidence="7">
    <location>
        <begin position="18"/>
        <end position="491"/>
    </location>
</feature>
<evidence type="ECO:0000313" key="8">
    <source>
        <dbReference type="EMBL" id="GEN47137.1"/>
    </source>
</evidence>
<feature type="transmembrane region" description="Helical" evidence="6">
    <location>
        <begin position="439"/>
        <end position="459"/>
    </location>
</feature>
<dbReference type="InterPro" id="IPR050327">
    <property type="entry name" value="Proton-linked_MCT"/>
</dbReference>
<evidence type="ECO:0000259" key="7">
    <source>
        <dbReference type="PROSITE" id="PS50850"/>
    </source>
</evidence>
<dbReference type="SUPFAM" id="SSF103473">
    <property type="entry name" value="MFS general substrate transporter"/>
    <property type="match status" value="1"/>
</dbReference>
<keyword evidence="3 6" id="KW-0812">Transmembrane</keyword>
<feature type="transmembrane region" description="Helical" evidence="6">
    <location>
        <begin position="12"/>
        <end position="41"/>
    </location>
</feature>
<feature type="transmembrane region" description="Helical" evidence="6">
    <location>
        <begin position="109"/>
        <end position="131"/>
    </location>
</feature>
<evidence type="ECO:0000256" key="5">
    <source>
        <dbReference type="ARBA" id="ARBA00023136"/>
    </source>
</evidence>
<feature type="transmembrane region" description="Helical" evidence="6">
    <location>
        <begin position="465"/>
        <end position="488"/>
    </location>
</feature>
<comment type="caution">
    <text evidence="8">The sequence shown here is derived from an EMBL/GenBank/DDBJ whole genome shotgun (WGS) entry which is preliminary data.</text>
</comment>
<evidence type="ECO:0000256" key="3">
    <source>
        <dbReference type="ARBA" id="ARBA00022692"/>
    </source>
</evidence>
<keyword evidence="2" id="KW-0813">Transport</keyword>
<comment type="subcellular location">
    <subcellularLocation>
        <location evidence="1">Cell membrane</location>
        <topology evidence="1">Multi-pass membrane protein</topology>
    </subcellularLocation>
</comment>
<feature type="transmembrane region" description="Helical" evidence="6">
    <location>
        <begin position="173"/>
        <end position="194"/>
    </location>
</feature>
<dbReference type="GO" id="GO:0005886">
    <property type="term" value="C:plasma membrane"/>
    <property type="evidence" value="ECO:0007669"/>
    <property type="project" value="UniProtKB-SubCell"/>
</dbReference>
<keyword evidence="4 6" id="KW-1133">Transmembrane helix</keyword>
<evidence type="ECO:0000256" key="6">
    <source>
        <dbReference type="SAM" id="Phobius"/>
    </source>
</evidence>
<protein>
    <recommendedName>
        <fullName evidence="7">Major facilitator superfamily (MFS) profile domain-containing protein</fullName>
    </recommendedName>
</protein>
<feature type="transmembrane region" description="Helical" evidence="6">
    <location>
        <begin position="220"/>
        <end position="240"/>
    </location>
</feature>